<evidence type="ECO:0000256" key="1">
    <source>
        <dbReference type="ARBA" id="ARBA00004429"/>
    </source>
</evidence>
<dbReference type="PANTHER" id="PTHR23522">
    <property type="entry name" value="BLL5896 PROTEIN"/>
    <property type="match status" value="1"/>
</dbReference>
<dbReference type="Gene3D" id="1.20.1250.20">
    <property type="entry name" value="MFS general substrate transporter like domains"/>
    <property type="match status" value="2"/>
</dbReference>
<reference evidence="10" key="1">
    <citation type="journal article" date="2007" name="J. Bacteriol.">
        <title>Comparative genome analysis of four magnetotactic bacteria reveals a complex set of group-specific genes implicated in magnetosome biomineralization and function.</title>
        <authorList>
            <person name="Richter M."/>
            <person name="Kube M."/>
            <person name="Bazylinski D.A."/>
            <person name="Lombardot T."/>
            <person name="Gloeckner F.O."/>
            <person name="Reinhardt R."/>
            <person name="Schueler D."/>
        </authorList>
    </citation>
    <scope>NUCLEOTIDE SEQUENCE</scope>
    <source>
        <strain evidence="10">MSR-1</strain>
    </source>
</reference>
<feature type="domain" description="Major facilitator superfamily associated" evidence="9">
    <location>
        <begin position="29"/>
        <end position="376"/>
    </location>
</feature>
<dbReference type="Pfam" id="PF12832">
    <property type="entry name" value="MFS_1_like"/>
    <property type="match status" value="1"/>
</dbReference>
<proteinExistence type="predicted"/>
<feature type="transmembrane region" description="Helical" evidence="8">
    <location>
        <begin position="261"/>
        <end position="282"/>
    </location>
</feature>
<dbReference type="SUPFAM" id="SSF103473">
    <property type="entry name" value="MFS general substrate transporter"/>
    <property type="match status" value="1"/>
</dbReference>
<dbReference type="PIRSF" id="PIRSF004925">
    <property type="entry name" value="HcaT"/>
    <property type="match status" value="1"/>
</dbReference>
<feature type="transmembrane region" description="Helical" evidence="8">
    <location>
        <begin position="223"/>
        <end position="249"/>
    </location>
</feature>
<feature type="transmembrane region" description="Helical" evidence="8">
    <location>
        <begin position="156"/>
        <end position="174"/>
    </location>
</feature>
<evidence type="ECO:0000256" key="6">
    <source>
        <dbReference type="ARBA" id="ARBA00022989"/>
    </source>
</evidence>
<dbReference type="InterPro" id="IPR026032">
    <property type="entry name" value="HcaT-like"/>
</dbReference>
<dbReference type="EMBL" id="CU459003">
    <property type="protein sequence ID" value="CAM74169.1"/>
    <property type="molecule type" value="Genomic_DNA"/>
</dbReference>
<organism evidence="10">
    <name type="scientific">Magnetospirillum gryphiswaldense</name>
    <dbReference type="NCBI Taxonomy" id="55518"/>
    <lineage>
        <taxon>Bacteria</taxon>
        <taxon>Pseudomonadati</taxon>
        <taxon>Pseudomonadota</taxon>
        <taxon>Alphaproteobacteria</taxon>
        <taxon>Rhodospirillales</taxon>
        <taxon>Rhodospirillaceae</taxon>
        <taxon>Magnetospirillum</taxon>
    </lineage>
</organism>
<dbReference type="GO" id="GO:0015528">
    <property type="term" value="F:lactose:proton symporter activity"/>
    <property type="evidence" value="ECO:0007669"/>
    <property type="project" value="TreeGrafter"/>
</dbReference>
<dbReference type="AlphaFoldDB" id="A4TU62"/>
<protein>
    <submittedName>
        <fullName evidence="10">Permeases of the major facilitator superfamily</fullName>
    </submittedName>
</protein>
<keyword evidence="6 8" id="KW-1133">Transmembrane helix</keyword>
<evidence type="ECO:0000313" key="10">
    <source>
        <dbReference type="EMBL" id="CAM74169.1"/>
    </source>
</evidence>
<evidence type="ECO:0000256" key="7">
    <source>
        <dbReference type="ARBA" id="ARBA00023136"/>
    </source>
</evidence>
<keyword evidence="4" id="KW-0997">Cell inner membrane</keyword>
<accession>A4TU62</accession>
<sequence>MRAGSGRAPHRPVALVPAVTMNQRTGTALRLSFYYAALFTAVGAHMPFWPLWLKDKGLGPTDIGLIMAATYLTKIMVSPSVGHLVDRHGDRRKPMLILAGAATAIWLLFTLTDGFWPILAVTVLAVGLWSGIFPLGESLSMMESQRQRLDYGRLRLWGSLSFIASAIATGALMTSQPPPVLVWVVAAALALTTLSCWSLPASTAISARSDRRTPIWPLLKHPAFLAFLAVASLGSASHTVYYAFATIHWQAAGIDGNTIGLLWAEGVIAEVLLFAFSGWVVGKLGPGKLLIIATAAGILRWLALGSVTAVPALAIAQLLHAATFGCAHLGAMHFITRAVPHSLSARAQGMLSAVAMGAAPGLMSPLAGRLYDGMGGGAFLVMSALSVAGFALALLLAKRWDGKPLV</sequence>
<dbReference type="InterPro" id="IPR036259">
    <property type="entry name" value="MFS_trans_sf"/>
</dbReference>
<feature type="transmembrane region" description="Helical" evidence="8">
    <location>
        <begin position="180"/>
        <end position="202"/>
    </location>
</feature>
<keyword evidence="5 8" id="KW-0812">Transmembrane</keyword>
<evidence type="ECO:0000256" key="4">
    <source>
        <dbReference type="ARBA" id="ARBA00022519"/>
    </source>
</evidence>
<dbReference type="PANTHER" id="PTHR23522:SF10">
    <property type="entry name" value="3-PHENYLPROPIONIC ACID TRANSPORTER-RELATED"/>
    <property type="match status" value="1"/>
</dbReference>
<dbReference type="InterPro" id="IPR024989">
    <property type="entry name" value="MFS_assoc_dom"/>
</dbReference>
<dbReference type="GO" id="GO:0005886">
    <property type="term" value="C:plasma membrane"/>
    <property type="evidence" value="ECO:0007669"/>
    <property type="project" value="UniProtKB-SubCell"/>
</dbReference>
<keyword evidence="7 8" id="KW-0472">Membrane</keyword>
<keyword evidence="2" id="KW-0813">Transport</keyword>
<evidence type="ECO:0000256" key="3">
    <source>
        <dbReference type="ARBA" id="ARBA00022475"/>
    </source>
</evidence>
<evidence type="ECO:0000256" key="8">
    <source>
        <dbReference type="SAM" id="Phobius"/>
    </source>
</evidence>
<evidence type="ECO:0000256" key="5">
    <source>
        <dbReference type="ARBA" id="ARBA00022692"/>
    </source>
</evidence>
<evidence type="ECO:0000256" key="2">
    <source>
        <dbReference type="ARBA" id="ARBA00022448"/>
    </source>
</evidence>
<keyword evidence="3" id="KW-1003">Cell membrane</keyword>
<feature type="transmembrane region" description="Helical" evidence="8">
    <location>
        <begin position="94"/>
        <end position="109"/>
    </location>
</feature>
<feature type="transmembrane region" description="Helical" evidence="8">
    <location>
        <begin position="31"/>
        <end position="51"/>
    </location>
</feature>
<feature type="transmembrane region" description="Helical" evidence="8">
    <location>
        <begin position="115"/>
        <end position="135"/>
    </location>
</feature>
<dbReference type="GO" id="GO:0030395">
    <property type="term" value="F:lactose binding"/>
    <property type="evidence" value="ECO:0007669"/>
    <property type="project" value="TreeGrafter"/>
</dbReference>
<dbReference type="NCBIfam" id="NF037955">
    <property type="entry name" value="mfs"/>
    <property type="match status" value="1"/>
</dbReference>
<gene>
    <name evidence="10" type="ORF">MGR_0277</name>
</gene>
<name>A4TU62_9PROT</name>
<comment type="subcellular location">
    <subcellularLocation>
        <location evidence="1">Cell inner membrane</location>
        <topology evidence="1">Multi-pass membrane protein</topology>
    </subcellularLocation>
</comment>
<feature type="transmembrane region" description="Helical" evidence="8">
    <location>
        <begin position="63"/>
        <end position="82"/>
    </location>
</feature>
<feature type="transmembrane region" description="Helical" evidence="8">
    <location>
        <begin position="377"/>
        <end position="397"/>
    </location>
</feature>
<evidence type="ECO:0000259" key="9">
    <source>
        <dbReference type="Pfam" id="PF12832"/>
    </source>
</evidence>